<protein>
    <submittedName>
        <fullName evidence="1">Uncharacterized protein</fullName>
    </submittedName>
</protein>
<proteinExistence type="predicted"/>
<evidence type="ECO:0000313" key="1">
    <source>
        <dbReference type="EMBL" id="JAD52276.1"/>
    </source>
</evidence>
<organism evidence="1">
    <name type="scientific">Arundo donax</name>
    <name type="common">Giant reed</name>
    <name type="synonym">Donax arundinaceus</name>
    <dbReference type="NCBI Taxonomy" id="35708"/>
    <lineage>
        <taxon>Eukaryota</taxon>
        <taxon>Viridiplantae</taxon>
        <taxon>Streptophyta</taxon>
        <taxon>Embryophyta</taxon>
        <taxon>Tracheophyta</taxon>
        <taxon>Spermatophyta</taxon>
        <taxon>Magnoliopsida</taxon>
        <taxon>Liliopsida</taxon>
        <taxon>Poales</taxon>
        <taxon>Poaceae</taxon>
        <taxon>PACMAD clade</taxon>
        <taxon>Arundinoideae</taxon>
        <taxon>Arundineae</taxon>
        <taxon>Arundo</taxon>
    </lineage>
</organism>
<accession>A0A0A9PPU8</accession>
<reference evidence="1" key="1">
    <citation type="submission" date="2014-09" db="EMBL/GenBank/DDBJ databases">
        <authorList>
            <person name="Magalhaes I.L.F."/>
            <person name="Oliveira U."/>
            <person name="Santos F.R."/>
            <person name="Vidigal T.H.D.A."/>
            <person name="Brescovit A.D."/>
            <person name="Santos A.J."/>
        </authorList>
    </citation>
    <scope>NUCLEOTIDE SEQUENCE</scope>
    <source>
        <tissue evidence="1">Shoot tissue taken approximately 20 cm above the soil surface</tissue>
    </source>
</reference>
<sequence>MNQCSSPSNEHSKISSYLLQHHSSAHSPSVPALQAPCSSSSSLNCRMVAVCAPTISVLVFTKHRCVLPCERFRDI</sequence>
<name>A0A0A9PPU8_ARUDO</name>
<dbReference type="AlphaFoldDB" id="A0A0A9PPU8"/>
<dbReference type="EMBL" id="GBRH01245619">
    <property type="protein sequence ID" value="JAD52276.1"/>
    <property type="molecule type" value="Transcribed_RNA"/>
</dbReference>
<reference evidence="1" key="2">
    <citation type="journal article" date="2015" name="Data Brief">
        <title>Shoot transcriptome of the giant reed, Arundo donax.</title>
        <authorList>
            <person name="Barrero R.A."/>
            <person name="Guerrero F.D."/>
            <person name="Moolhuijzen P."/>
            <person name="Goolsby J.A."/>
            <person name="Tidwell J."/>
            <person name="Bellgard S.E."/>
            <person name="Bellgard M.I."/>
        </authorList>
    </citation>
    <scope>NUCLEOTIDE SEQUENCE</scope>
    <source>
        <tissue evidence="1">Shoot tissue taken approximately 20 cm above the soil surface</tissue>
    </source>
</reference>